<dbReference type="SUPFAM" id="SSF57667">
    <property type="entry name" value="beta-beta-alpha zinc fingers"/>
    <property type="match status" value="1"/>
</dbReference>
<dbReference type="InterPro" id="IPR013087">
    <property type="entry name" value="Znf_C2H2_type"/>
</dbReference>
<dbReference type="GeneID" id="103814900"/>
<keyword evidence="5" id="KW-0539">Nucleus</keyword>
<dbReference type="GO" id="GO:0008270">
    <property type="term" value="F:zinc ion binding"/>
    <property type="evidence" value="ECO:0007669"/>
    <property type="project" value="UniProtKB-KW"/>
</dbReference>
<comment type="subcellular location">
    <subcellularLocation>
        <location evidence="1">Nucleus</location>
    </subcellularLocation>
</comment>
<feature type="domain" description="C2H2-type" evidence="9">
    <location>
        <begin position="386"/>
        <end position="413"/>
    </location>
</feature>
<evidence type="ECO:0000256" key="4">
    <source>
        <dbReference type="ARBA" id="ARBA00022833"/>
    </source>
</evidence>
<dbReference type="PROSITE" id="PS50157">
    <property type="entry name" value="ZINC_FINGER_C2H2_2"/>
    <property type="match status" value="3"/>
</dbReference>
<reference evidence="10" key="1">
    <citation type="submission" date="2025-08" db="UniProtKB">
        <authorList>
            <consortium name="Ensembl"/>
        </authorList>
    </citation>
    <scope>IDENTIFICATION</scope>
</reference>
<dbReference type="InterPro" id="IPR055125">
    <property type="entry name" value="Wiz_C_Znf"/>
</dbReference>
<feature type="domain" description="C2H2-type" evidence="9">
    <location>
        <begin position="424"/>
        <end position="451"/>
    </location>
</feature>
<evidence type="ECO:0000256" key="2">
    <source>
        <dbReference type="ARBA" id="ARBA00022723"/>
    </source>
</evidence>
<gene>
    <name evidence="10" type="primary">ZNF644</name>
</gene>
<evidence type="ECO:0000256" key="8">
    <source>
        <dbReference type="SAM" id="MobiDB-lite"/>
    </source>
</evidence>
<dbReference type="RefSeq" id="XP_050833746.1">
    <property type="nucleotide sequence ID" value="XM_050977789.1"/>
</dbReference>
<dbReference type="AlphaFoldDB" id="A0A8C9NK08"/>
<accession>A0A8C9NK08</accession>
<dbReference type="Proteomes" id="UP000694409">
    <property type="component" value="Unassembled WGS sequence"/>
</dbReference>
<dbReference type="PROSITE" id="PS00028">
    <property type="entry name" value="ZINC_FINGER_C2H2_1"/>
    <property type="match status" value="3"/>
</dbReference>
<proteinExistence type="predicted"/>
<dbReference type="PANTHER" id="PTHR24396">
    <property type="entry name" value="ZINC FINGER PROTEIN"/>
    <property type="match status" value="1"/>
</dbReference>
<dbReference type="Pfam" id="PF00096">
    <property type="entry name" value="zf-C2H2"/>
    <property type="match status" value="1"/>
</dbReference>
<keyword evidence="4" id="KW-0862">Zinc</keyword>
<organism evidence="10 11">
    <name type="scientific">Serinus canaria</name>
    <name type="common">Island canary</name>
    <name type="synonym">Fringilla canaria</name>
    <dbReference type="NCBI Taxonomy" id="9135"/>
    <lineage>
        <taxon>Eukaryota</taxon>
        <taxon>Metazoa</taxon>
        <taxon>Chordata</taxon>
        <taxon>Craniata</taxon>
        <taxon>Vertebrata</taxon>
        <taxon>Euteleostomi</taxon>
        <taxon>Archelosauria</taxon>
        <taxon>Archosauria</taxon>
        <taxon>Dinosauria</taxon>
        <taxon>Saurischia</taxon>
        <taxon>Theropoda</taxon>
        <taxon>Coelurosauria</taxon>
        <taxon>Aves</taxon>
        <taxon>Neognathae</taxon>
        <taxon>Neoaves</taxon>
        <taxon>Telluraves</taxon>
        <taxon>Australaves</taxon>
        <taxon>Passeriformes</taxon>
        <taxon>Passeroidea</taxon>
        <taxon>Fringillidae</taxon>
        <taxon>Carduelinae</taxon>
        <taxon>Serinus</taxon>
    </lineage>
</organism>
<dbReference type="Gene3D" id="3.30.160.60">
    <property type="entry name" value="Classic Zinc Finger"/>
    <property type="match status" value="2"/>
</dbReference>
<evidence type="ECO:0000313" key="11">
    <source>
        <dbReference type="Proteomes" id="UP000694409"/>
    </source>
</evidence>
<keyword evidence="7" id="KW-0175">Coiled coil</keyword>
<dbReference type="GO" id="GO:0000981">
    <property type="term" value="F:DNA-binding transcription factor activity, RNA polymerase II-specific"/>
    <property type="evidence" value="ECO:0007669"/>
    <property type="project" value="TreeGrafter"/>
</dbReference>
<dbReference type="PANTHER" id="PTHR24396:SF25">
    <property type="entry name" value="ZINC FINGER PROTEIN 644"/>
    <property type="match status" value="1"/>
</dbReference>
<dbReference type="InterPro" id="IPR036236">
    <property type="entry name" value="Znf_C2H2_sf"/>
</dbReference>
<keyword evidence="11" id="KW-1185">Reference proteome</keyword>
<dbReference type="GO" id="GO:0005634">
    <property type="term" value="C:nucleus"/>
    <property type="evidence" value="ECO:0007669"/>
    <property type="project" value="UniProtKB-SubCell"/>
</dbReference>
<dbReference type="GeneTree" id="ENSGT00940000158258"/>
<dbReference type="Ensembl" id="ENSSCAT00000021669.1">
    <property type="protein sequence ID" value="ENSSCAP00000019406.1"/>
    <property type="gene ID" value="ENSSCAG00000014013.1"/>
</dbReference>
<evidence type="ECO:0000256" key="3">
    <source>
        <dbReference type="ARBA" id="ARBA00022771"/>
    </source>
</evidence>
<sequence length="1156" mass="130205">MDDLETNTGVTGAKEEEILCDDNFVSEEEGGIPKPEESDTSFQNNTLTLTEELSRDRSEKALSGGQASLFIHTGAPTVSSENFMLSRGTAVNGPVSHSTSTKTSIMNKGSVSLTTGQPGGHLADSCSTLTVVHDLQLPAKSTTQKSNQHQVLFLLPDVAHAKNLTHSIKNLPTSASVGCDSQKTVGNSVDSTLVDQVEVCEDDKNLLLKDDCVDTLTSISSGTGGFRSGCDPSWDPQKEFIQFLMTNEETVEKSPIHCKVGLEKKRKRKMDVSKITRYTEDCFDDTSCIPSKSKLLNVEFLEQNEELQIVEPQKYSLSKVKPESTDEELETVDGIQQLIYSPTSNCAEDTSPVHTSTFLSNTLKNKCEENDSEPPSTFSTDEPSFYPCTKCNVNFREKKHLHRHMMYHLDGNSHFRHLNVPRPYACRECGRTFRDRNSLLKHMIIHQERRQKLMEEIRELKELQDEGRSARLQCPQCVFGTNCPKTFVQHAKTHEKDKRYYCCEECNFMAVTENELECHRGIAHGAVVKCSIIGSDLSQRKTQKKASLKSPFLGSSRKSSTYMCKLCPFATSARSVLKKHMAYLHSASCLDPFGSHLRLEKRKGSIIEESLDFRSRTKQLIRHSSTFPKNSALKQDVKRSFGSTSQSSNFAKLHKRPYRIQKARKSVSQSSKLNSAEKKDSYETEDESSWDNVELCDYTTQSVEDESYSDINQEHVNLFPIFKGKMEDNEAGDKSSLGYEQNDGFYFEYYEDAEGGNFLHDLHDPQNLENVGSALPKHNSVFHWTDLSLEKKSCPYCPATFETGVGLSNHVRGHLHRAGLSYEARHVVSPEQIATSDKMQHFKRAGTGTPVKRVRKAIEKSETSSEHTCQLCGGWFDTKIGLSNHVRGHLKRLGKTKWDAHKSPICVLNEMMQNEEKYEKILKALNSRRIIPRPFVAQKFASNDDFLSQNVIPLEAYHNGLKTEDISVSASEEEGLSFLNECDETKAVLHDEKRNQSLTLIELLKNKRLGEERNPDISPQKIHNQTARKRFVQKCVLPLNEDSPLIYQPQKMDLTMQSALDCKQKKSRSRSGSKKKMLPLPHSADEVYILRCRFCGLVFRGPLSVQEDWIKHLQRHIVNANLPRTGAGMVEVTSLLKKPASITETSFSLLMAEAAS</sequence>
<dbReference type="SMART" id="SM00355">
    <property type="entry name" value="ZnF_C2H2"/>
    <property type="match status" value="8"/>
</dbReference>
<protein>
    <submittedName>
        <fullName evidence="10">Zinc finger protein 644</fullName>
    </submittedName>
</protein>
<keyword evidence="3 6" id="KW-0863">Zinc-finger</keyword>
<dbReference type="InterPro" id="IPR051643">
    <property type="entry name" value="Transcr_Reg_ZincFinger"/>
</dbReference>
<name>A0A8C9NK08_SERCA</name>
<evidence type="ECO:0000259" key="9">
    <source>
        <dbReference type="PROSITE" id="PS50157"/>
    </source>
</evidence>
<evidence type="ECO:0000256" key="7">
    <source>
        <dbReference type="SAM" id="Coils"/>
    </source>
</evidence>
<feature type="coiled-coil region" evidence="7">
    <location>
        <begin position="443"/>
        <end position="473"/>
    </location>
</feature>
<dbReference type="FunFam" id="3.30.160.60:FF:000409">
    <property type="entry name" value="zinc finger protein 644 isoform X1"/>
    <property type="match status" value="1"/>
</dbReference>
<evidence type="ECO:0000313" key="10">
    <source>
        <dbReference type="Ensembl" id="ENSSCAP00000019406.1"/>
    </source>
</evidence>
<keyword evidence="2" id="KW-0479">Metal-binding</keyword>
<reference evidence="10" key="2">
    <citation type="submission" date="2025-09" db="UniProtKB">
        <authorList>
            <consortium name="Ensembl"/>
        </authorList>
    </citation>
    <scope>IDENTIFICATION</scope>
</reference>
<dbReference type="Pfam" id="PF23015">
    <property type="entry name" value="zf-WIZ"/>
    <property type="match status" value="1"/>
</dbReference>
<evidence type="ECO:0000256" key="5">
    <source>
        <dbReference type="ARBA" id="ARBA00023242"/>
    </source>
</evidence>
<feature type="region of interest" description="Disordered" evidence="8">
    <location>
        <begin position="661"/>
        <end position="686"/>
    </location>
</feature>
<dbReference type="CTD" id="84146"/>
<evidence type="ECO:0000256" key="1">
    <source>
        <dbReference type="ARBA" id="ARBA00004123"/>
    </source>
</evidence>
<feature type="domain" description="C2H2-type" evidence="9">
    <location>
        <begin position="867"/>
        <end position="889"/>
    </location>
</feature>
<evidence type="ECO:0000256" key="6">
    <source>
        <dbReference type="PROSITE-ProRule" id="PRU00042"/>
    </source>
</evidence>
<dbReference type="GO" id="GO:0000978">
    <property type="term" value="F:RNA polymerase II cis-regulatory region sequence-specific DNA binding"/>
    <property type="evidence" value="ECO:0007669"/>
    <property type="project" value="TreeGrafter"/>
</dbReference>